<dbReference type="PANTHER" id="PTHR34308">
    <property type="entry name" value="COBALAMIN BIOSYNTHESIS PROTEIN CBIB"/>
    <property type="match status" value="1"/>
</dbReference>
<comment type="pathway">
    <text evidence="2 9">Cofactor biosynthesis; adenosylcobalamin biosynthesis.</text>
</comment>
<dbReference type="HAMAP" id="MF_00024">
    <property type="entry name" value="CobD_CbiB"/>
    <property type="match status" value="1"/>
</dbReference>
<dbReference type="InterPro" id="IPR004485">
    <property type="entry name" value="Cobalamin_biosynth_CobD/CbiB"/>
</dbReference>
<keyword evidence="7 9" id="KW-1133">Transmembrane helix</keyword>
<dbReference type="GO" id="GO:0015420">
    <property type="term" value="F:ABC-type vitamin B12 transporter activity"/>
    <property type="evidence" value="ECO:0007669"/>
    <property type="project" value="UniProtKB-UniRule"/>
</dbReference>
<comment type="similarity">
    <text evidence="3 9">Belongs to the CobD/CbiB family.</text>
</comment>
<evidence type="ECO:0000256" key="4">
    <source>
        <dbReference type="ARBA" id="ARBA00022475"/>
    </source>
</evidence>
<evidence type="ECO:0000256" key="1">
    <source>
        <dbReference type="ARBA" id="ARBA00004651"/>
    </source>
</evidence>
<feature type="transmembrane region" description="Helical" evidence="9">
    <location>
        <begin position="151"/>
        <end position="169"/>
    </location>
</feature>
<feature type="transmembrane region" description="Helical" evidence="9">
    <location>
        <begin position="280"/>
        <end position="303"/>
    </location>
</feature>
<evidence type="ECO:0000256" key="7">
    <source>
        <dbReference type="ARBA" id="ARBA00022989"/>
    </source>
</evidence>
<reference evidence="10 11" key="1">
    <citation type="submission" date="2016-10" db="EMBL/GenBank/DDBJ databases">
        <authorList>
            <person name="de Groot N.N."/>
        </authorList>
    </citation>
    <scope>NUCLEOTIDE SEQUENCE [LARGE SCALE GENOMIC DNA]</scope>
    <source>
        <strain evidence="10 11">DSM 17925</strain>
    </source>
</reference>
<dbReference type="STRING" id="364200.SAMN04488515_2478"/>
<evidence type="ECO:0000256" key="6">
    <source>
        <dbReference type="ARBA" id="ARBA00022692"/>
    </source>
</evidence>
<accession>A0A1I0RCE9</accession>
<evidence type="ECO:0000313" key="11">
    <source>
        <dbReference type="Proteomes" id="UP000199167"/>
    </source>
</evidence>
<keyword evidence="5 9" id="KW-0169">Cobalamin biosynthesis</keyword>
<evidence type="ECO:0000256" key="5">
    <source>
        <dbReference type="ARBA" id="ARBA00022573"/>
    </source>
</evidence>
<comment type="function">
    <text evidence="9">Converts cobyric acid to cobinamide by the addition of aminopropanol on the F carboxylic group.</text>
</comment>
<evidence type="ECO:0000256" key="2">
    <source>
        <dbReference type="ARBA" id="ARBA00004953"/>
    </source>
</evidence>
<organism evidence="10 11">
    <name type="scientific">Cognatiyoonia koreensis</name>
    <dbReference type="NCBI Taxonomy" id="364200"/>
    <lineage>
        <taxon>Bacteria</taxon>
        <taxon>Pseudomonadati</taxon>
        <taxon>Pseudomonadota</taxon>
        <taxon>Alphaproteobacteria</taxon>
        <taxon>Rhodobacterales</taxon>
        <taxon>Paracoccaceae</taxon>
        <taxon>Cognatiyoonia</taxon>
    </lineage>
</organism>
<dbReference type="OrthoDB" id="9811967at2"/>
<protein>
    <recommendedName>
        <fullName evidence="9">Cobalamin biosynthesis protein CobD</fullName>
    </recommendedName>
</protein>
<evidence type="ECO:0000256" key="9">
    <source>
        <dbReference type="HAMAP-Rule" id="MF_00024"/>
    </source>
</evidence>
<gene>
    <name evidence="9" type="primary">cobD</name>
    <name evidence="10" type="ORF">SAMN04488515_2478</name>
</gene>
<evidence type="ECO:0000256" key="8">
    <source>
        <dbReference type="ARBA" id="ARBA00023136"/>
    </source>
</evidence>
<dbReference type="EMBL" id="FOIZ01000002">
    <property type="protein sequence ID" value="SEW38512.1"/>
    <property type="molecule type" value="Genomic_DNA"/>
</dbReference>
<dbReference type="GO" id="GO:0009236">
    <property type="term" value="P:cobalamin biosynthetic process"/>
    <property type="evidence" value="ECO:0007669"/>
    <property type="project" value="UniProtKB-UniRule"/>
</dbReference>
<dbReference type="PANTHER" id="PTHR34308:SF1">
    <property type="entry name" value="COBALAMIN BIOSYNTHESIS PROTEIN CBIB"/>
    <property type="match status" value="1"/>
</dbReference>
<name>A0A1I0RCE9_9RHOB</name>
<comment type="subcellular location">
    <subcellularLocation>
        <location evidence="1 9">Cell membrane</location>
        <topology evidence="1 9">Multi-pass membrane protein</topology>
    </subcellularLocation>
</comment>
<dbReference type="GO" id="GO:0048472">
    <property type="term" value="F:threonine-phosphate decarboxylase activity"/>
    <property type="evidence" value="ECO:0007669"/>
    <property type="project" value="InterPro"/>
</dbReference>
<dbReference type="AlphaFoldDB" id="A0A1I0RCE9"/>
<keyword evidence="4 9" id="KW-1003">Cell membrane</keyword>
<keyword evidence="6 9" id="KW-0812">Transmembrane</keyword>
<sequence length="308" mass="33269">MGTAGSRILTLVIAMILDAAFGEPKWIWSRVPHPAVLMGRLIGWIDETYNVGSHRFEKGFIAMVCLATGAVLIGLGLRQIPFVDVIVLAILLAQRSLVEHVSAVAMGLRVSLKEGKRAVAMIVSRDTANMTESDVSRSAIESAAENMSDGVIAPIFWFAIAGLPGLLLYKITNTADSMIGYRTPRHEKFGKAAARLDDLLNIIPARLTALMMWAVTPHSNLAGIRRDAPAHRSPNAGWPEAAMAYGHQIALSGPRSYDGQIREFAYVNAAGRTDLGPNDIMAAVSTLWKTWGLALCLAVVLWLTTGLL</sequence>
<dbReference type="GO" id="GO:0005886">
    <property type="term" value="C:plasma membrane"/>
    <property type="evidence" value="ECO:0007669"/>
    <property type="project" value="UniProtKB-SubCell"/>
</dbReference>
<proteinExistence type="inferred from homology"/>
<evidence type="ECO:0000256" key="3">
    <source>
        <dbReference type="ARBA" id="ARBA00006263"/>
    </source>
</evidence>
<dbReference type="NCBIfam" id="TIGR00380">
    <property type="entry name" value="cobal_cbiB"/>
    <property type="match status" value="1"/>
</dbReference>
<dbReference type="Pfam" id="PF03186">
    <property type="entry name" value="CobD_Cbib"/>
    <property type="match status" value="1"/>
</dbReference>
<keyword evidence="8 9" id="KW-0472">Membrane</keyword>
<dbReference type="UniPathway" id="UPA00148"/>
<evidence type="ECO:0000313" key="10">
    <source>
        <dbReference type="EMBL" id="SEW38512.1"/>
    </source>
</evidence>
<feature type="transmembrane region" description="Helical" evidence="9">
    <location>
        <begin position="59"/>
        <end position="78"/>
    </location>
</feature>
<dbReference type="Proteomes" id="UP000199167">
    <property type="component" value="Unassembled WGS sequence"/>
</dbReference>
<comment type="caution">
    <text evidence="9">Lacks conserved residue(s) required for the propagation of feature annotation.</text>
</comment>
<keyword evidence="11" id="KW-1185">Reference proteome</keyword>